<sequence length="373" mass="42705">MMLSSYESVKISKSNVEELKKQRQQKRSYIDIKRPEDVGEFNLSMTIYKRIELEERRVILNCIKEIEEEYKGSVNHSIAEKIIDSLSETVKKAYEKKIMFGMPCSLMYGIISDEKRESALREESLIDHLVKNVALIRKQAPDLEENVKKKLDSLAQEITHLVATGTYVGKETVDSYGNFVPELQAQVGKRNDYLSELEEVARKSIENGATEYVIVERDNRFFCVKYPSSSVITPAKFINAPEFKDLEYGALRVGEGENVMRLYKGQYHDMKGRVKMTFNFGEEVLEMNLSSIKADDKVNNALNFGAIIVHMDDKNCEVFAKYCQELEKEPHLTRIINGAKNFVEVKNGRKPTLPFTVMESISVTNCPHCGHNL</sequence>
<organism evidence="1 2">
    <name type="scientific">Candidatus Mesenet longicola</name>
    <dbReference type="NCBI Taxonomy" id="1892558"/>
    <lineage>
        <taxon>Bacteria</taxon>
        <taxon>Pseudomonadati</taxon>
        <taxon>Pseudomonadota</taxon>
        <taxon>Alphaproteobacteria</taxon>
        <taxon>Rickettsiales</taxon>
        <taxon>Anaplasmataceae</taxon>
        <taxon>Candidatus Mesenet</taxon>
    </lineage>
</organism>
<accession>A0A8J3HW44</accession>
<name>A0A8J3HW44_9RICK</name>
<evidence type="ECO:0000313" key="2">
    <source>
        <dbReference type="Proteomes" id="UP000637906"/>
    </source>
</evidence>
<keyword evidence="2" id="KW-1185">Reference proteome</keyword>
<dbReference type="AlphaFoldDB" id="A0A8J3HW44"/>
<dbReference type="EMBL" id="BNGU01000010">
    <property type="protein sequence ID" value="GHM59351.1"/>
    <property type="molecule type" value="Genomic_DNA"/>
</dbReference>
<evidence type="ECO:0000313" key="1">
    <source>
        <dbReference type="EMBL" id="GHM59351.1"/>
    </source>
</evidence>
<protein>
    <submittedName>
        <fullName evidence="1">Uncharacterized protein</fullName>
    </submittedName>
</protein>
<dbReference type="Proteomes" id="UP000637906">
    <property type="component" value="Unassembled WGS sequence"/>
</dbReference>
<gene>
    <name evidence="1" type="ORF">sL5_03440</name>
</gene>
<reference evidence="1 2" key="1">
    <citation type="journal article" date="2021" name="Microb. Ecol.">
        <title>Candidatus Mesenet longicola: Novel Endosymbionts of Brontispa longissima that Induce Cytoplasmic Incompatibility.</title>
        <authorList>
            <person name="Takano S."/>
            <person name="Gotoh Y."/>
            <person name="Hayashi T."/>
        </authorList>
    </citation>
    <scope>NUCLEOTIDE SEQUENCE [LARGE SCALE GENOMIC DNA]</scope>
    <source>
        <strain evidence="1">L5</strain>
    </source>
</reference>
<comment type="caution">
    <text evidence="1">The sequence shown here is derived from an EMBL/GenBank/DDBJ whole genome shotgun (WGS) entry which is preliminary data.</text>
</comment>
<proteinExistence type="predicted"/>